<dbReference type="Proteomes" id="UP000288587">
    <property type="component" value="Unassembled WGS sequence"/>
</dbReference>
<dbReference type="Gene3D" id="2.40.160.50">
    <property type="entry name" value="membrane protein fhac: a member of the omp85/tpsb transporter family"/>
    <property type="match status" value="1"/>
</dbReference>
<feature type="signal peptide" evidence="8">
    <location>
        <begin position="1"/>
        <end position="18"/>
    </location>
</feature>
<keyword evidence="11" id="KW-1185">Reference proteome</keyword>
<dbReference type="InterPro" id="IPR010827">
    <property type="entry name" value="BamA/TamA_POTRA"/>
</dbReference>
<keyword evidence="3" id="KW-0812">Transmembrane</keyword>
<evidence type="ECO:0000256" key="1">
    <source>
        <dbReference type="ARBA" id="ARBA00004370"/>
    </source>
</evidence>
<evidence type="ECO:0000313" key="10">
    <source>
        <dbReference type="EMBL" id="RVT83071.1"/>
    </source>
</evidence>
<reference evidence="10 11" key="1">
    <citation type="submission" date="2019-01" db="EMBL/GenBank/DDBJ databases">
        <authorList>
            <person name="Chen W.-M."/>
        </authorList>
    </citation>
    <scope>NUCLEOTIDE SEQUENCE [LARGE SCALE GENOMIC DNA]</scope>
    <source>
        <strain evidence="10 11">CCP-18</strain>
    </source>
</reference>
<keyword evidence="2" id="KW-1134">Transmembrane beta strand</keyword>
<evidence type="ECO:0000256" key="8">
    <source>
        <dbReference type="SAM" id="SignalP"/>
    </source>
</evidence>
<accession>A0A3S2XN74</accession>
<comment type="subcellular location">
    <subcellularLocation>
        <location evidence="1">Membrane</location>
    </subcellularLocation>
</comment>
<evidence type="ECO:0000256" key="5">
    <source>
        <dbReference type="ARBA" id="ARBA00023136"/>
    </source>
</evidence>
<gene>
    <name evidence="10" type="ORF">EOD73_16060</name>
</gene>
<dbReference type="PANTHER" id="PTHR12815:SF47">
    <property type="entry name" value="TRANSLOCATION AND ASSEMBLY MODULE SUBUNIT TAMA"/>
    <property type="match status" value="1"/>
</dbReference>
<evidence type="ECO:0000259" key="9">
    <source>
        <dbReference type="PROSITE" id="PS51779"/>
    </source>
</evidence>
<feature type="region of interest" description="Disordered" evidence="7">
    <location>
        <begin position="109"/>
        <end position="134"/>
    </location>
</feature>
<feature type="chain" id="PRO_5018699240" evidence="8">
    <location>
        <begin position="19"/>
        <end position="595"/>
    </location>
</feature>
<evidence type="ECO:0000256" key="6">
    <source>
        <dbReference type="ARBA" id="ARBA00023237"/>
    </source>
</evidence>
<dbReference type="PROSITE" id="PS51779">
    <property type="entry name" value="POTRA"/>
    <property type="match status" value="1"/>
</dbReference>
<organism evidence="10 11">
    <name type="scientific">Inhella crocodyli</name>
    <dbReference type="NCBI Taxonomy" id="2499851"/>
    <lineage>
        <taxon>Bacteria</taxon>
        <taxon>Pseudomonadati</taxon>
        <taxon>Pseudomonadota</taxon>
        <taxon>Betaproteobacteria</taxon>
        <taxon>Burkholderiales</taxon>
        <taxon>Sphaerotilaceae</taxon>
        <taxon>Inhella</taxon>
    </lineage>
</organism>
<keyword evidence="6" id="KW-0998">Cell outer membrane</keyword>
<name>A0A3S2XN74_9BURK</name>
<evidence type="ECO:0000313" key="11">
    <source>
        <dbReference type="Proteomes" id="UP000288587"/>
    </source>
</evidence>
<evidence type="ECO:0000256" key="2">
    <source>
        <dbReference type="ARBA" id="ARBA00022452"/>
    </source>
</evidence>
<evidence type="ECO:0000256" key="4">
    <source>
        <dbReference type="ARBA" id="ARBA00022729"/>
    </source>
</evidence>
<dbReference type="GO" id="GO:0009306">
    <property type="term" value="P:protein secretion"/>
    <property type="evidence" value="ECO:0007669"/>
    <property type="project" value="TreeGrafter"/>
</dbReference>
<dbReference type="GO" id="GO:0009279">
    <property type="term" value="C:cell outer membrane"/>
    <property type="evidence" value="ECO:0007669"/>
    <property type="project" value="TreeGrafter"/>
</dbReference>
<dbReference type="InterPro" id="IPR039910">
    <property type="entry name" value="D15-like"/>
</dbReference>
<proteinExistence type="predicted"/>
<sequence length="595" mass="64597">MRLGVGALLALQVAVCAAAPLDVQAPGEVARLLAQHLDLARALQRETEAAPLDAEERRRLCKLTPDQGRALLQTLGHFNPVAIELDCEAGRLTVDPGPRALWRRVDLQVKPPSDGSEGAPVGPSEGTQAPSPPWRDWLPLQIGEPFDQARWAGAKRALLSQARARGYPLARWASTEASVDAELNAVDAELVLDTGPAVRVGAVALQGLNHHDAERTRRLLDLPEGSPYTEQRLLDAQERLLRSGLFDAAQVELEPEGLSGDRMPVRVRLREAPLQQVALGVGWQSNSGERATLEHVHRLPLGWPVRSRVKLAWGRLGQLAEGELSTHPEARQRRELVGVAWQREDGTDAPFRQASVRVGQVFETRAEDRSVAVEGLSSQQGLSLQHRDARAILLHVNPTWRDLDSVILPTRGQAWVLQSALGQARSRDALGAVTQGPLVRLQARWQGLVPLQGGRQLSLRAELGQLWTRGDALGLPESLRWRAGGDESVRGYSHRSLGPEVAGQDVGGTHLWTASAEFTQPLPPAWVGGLEGLGVAAFVDAGRTALRWRDARPALGAGLGARWRSPVGLLRVDLARGQARFEGGWRLHVSVGLAL</sequence>
<dbReference type="InterPro" id="IPR034746">
    <property type="entry name" value="POTRA"/>
</dbReference>
<protein>
    <submittedName>
        <fullName evidence="10">Outer membrane protein assembly factor</fullName>
    </submittedName>
</protein>
<evidence type="ECO:0000256" key="7">
    <source>
        <dbReference type="SAM" id="MobiDB-lite"/>
    </source>
</evidence>
<dbReference type="EMBL" id="SACM01000005">
    <property type="protein sequence ID" value="RVT83071.1"/>
    <property type="molecule type" value="Genomic_DNA"/>
</dbReference>
<dbReference type="AlphaFoldDB" id="A0A3S2XN74"/>
<dbReference type="OrthoDB" id="9769707at2"/>
<dbReference type="Pfam" id="PF07244">
    <property type="entry name" value="POTRA"/>
    <property type="match status" value="1"/>
</dbReference>
<keyword evidence="5" id="KW-0472">Membrane</keyword>
<keyword evidence="4 8" id="KW-0732">Signal</keyword>
<dbReference type="PANTHER" id="PTHR12815">
    <property type="entry name" value="SORTING AND ASSEMBLY MACHINERY SAMM50 PROTEIN FAMILY MEMBER"/>
    <property type="match status" value="1"/>
</dbReference>
<dbReference type="Gene3D" id="3.10.20.310">
    <property type="entry name" value="membrane protein fhac"/>
    <property type="match status" value="2"/>
</dbReference>
<feature type="domain" description="POTRA" evidence="9">
    <location>
        <begin position="198"/>
        <end position="272"/>
    </location>
</feature>
<dbReference type="Pfam" id="PF01103">
    <property type="entry name" value="Omp85"/>
    <property type="match status" value="1"/>
</dbReference>
<dbReference type="RefSeq" id="WP_127684051.1">
    <property type="nucleotide sequence ID" value="NZ_SACM01000005.1"/>
</dbReference>
<evidence type="ECO:0000256" key="3">
    <source>
        <dbReference type="ARBA" id="ARBA00022692"/>
    </source>
</evidence>
<comment type="caution">
    <text evidence="10">The sequence shown here is derived from an EMBL/GenBank/DDBJ whole genome shotgun (WGS) entry which is preliminary data.</text>
</comment>
<dbReference type="InterPro" id="IPR000184">
    <property type="entry name" value="Bac_surfAg_D15"/>
</dbReference>
<dbReference type="GO" id="GO:0097347">
    <property type="term" value="C:TAM protein secretion complex"/>
    <property type="evidence" value="ECO:0007669"/>
    <property type="project" value="TreeGrafter"/>
</dbReference>